<organism evidence="16 17">
    <name type="scientific">Lachnobacterium bovis DSM 14045</name>
    <dbReference type="NCBI Taxonomy" id="1122142"/>
    <lineage>
        <taxon>Bacteria</taxon>
        <taxon>Bacillati</taxon>
        <taxon>Bacillota</taxon>
        <taxon>Clostridia</taxon>
        <taxon>Lachnospirales</taxon>
        <taxon>Lachnospiraceae</taxon>
        <taxon>Lachnobacterium</taxon>
    </lineage>
</organism>
<name>A0A1H3JPT2_9FIRM</name>
<dbReference type="PRINTS" id="PR00509">
    <property type="entry name" value="PGMPMM"/>
</dbReference>
<keyword evidence="17" id="KW-1185">Reference proteome</keyword>
<feature type="domain" description="Alpha-D-phosphohexomutase alpha/beta/alpha" evidence="14">
    <location>
        <begin position="208"/>
        <end position="314"/>
    </location>
</feature>
<dbReference type="InterPro" id="IPR005844">
    <property type="entry name" value="A-D-PHexomutase_a/b/a-I"/>
</dbReference>
<dbReference type="SUPFAM" id="SSF53738">
    <property type="entry name" value="Phosphoglucomutase, first 3 domains"/>
    <property type="match status" value="3"/>
</dbReference>
<proteinExistence type="inferred from homology"/>
<keyword evidence="6 12" id="KW-0479">Metal-binding</keyword>
<comment type="cofactor">
    <cofactor evidence="1">
        <name>Mg(2+)</name>
        <dbReference type="ChEBI" id="CHEBI:18420"/>
    </cofactor>
</comment>
<evidence type="ECO:0000313" key="17">
    <source>
        <dbReference type="Proteomes" id="UP000183918"/>
    </source>
</evidence>
<dbReference type="InterPro" id="IPR036900">
    <property type="entry name" value="A-D-PHexomutase_C_sf"/>
</dbReference>
<dbReference type="PANTHER" id="PTHR45745">
    <property type="entry name" value="PHOSPHOMANNOMUTASE 45A"/>
    <property type="match status" value="1"/>
</dbReference>
<feature type="domain" description="Alpha-D-phosphohexomutase alpha/beta/alpha" evidence="13">
    <location>
        <begin position="43"/>
        <end position="178"/>
    </location>
</feature>
<dbReference type="OrthoDB" id="9806956at2"/>
<keyword evidence="7 12" id="KW-0460">Magnesium</keyword>
<dbReference type="Proteomes" id="UP000183918">
    <property type="component" value="Unassembled WGS sequence"/>
</dbReference>
<evidence type="ECO:0000256" key="3">
    <source>
        <dbReference type="ARBA" id="ARBA00005189"/>
    </source>
</evidence>
<dbReference type="GO" id="GO:0000287">
    <property type="term" value="F:magnesium ion binding"/>
    <property type="evidence" value="ECO:0007669"/>
    <property type="project" value="InterPro"/>
</dbReference>
<feature type="domain" description="Alpha-D-phosphohexomutase alpha/beta/alpha" evidence="15">
    <location>
        <begin position="326"/>
        <end position="452"/>
    </location>
</feature>
<evidence type="ECO:0000256" key="6">
    <source>
        <dbReference type="ARBA" id="ARBA00022723"/>
    </source>
</evidence>
<dbReference type="PANTHER" id="PTHR45745:SF1">
    <property type="entry name" value="PHOSPHOGLUCOMUTASE 2B-RELATED"/>
    <property type="match status" value="1"/>
</dbReference>
<evidence type="ECO:0000313" key="16">
    <source>
        <dbReference type="EMBL" id="SDY41911.1"/>
    </source>
</evidence>
<comment type="pathway">
    <text evidence="3">Lipid metabolism.</text>
</comment>
<dbReference type="EMBL" id="FNPG01000017">
    <property type="protein sequence ID" value="SDY41911.1"/>
    <property type="molecule type" value="Genomic_DNA"/>
</dbReference>
<dbReference type="eggNOG" id="COG1109">
    <property type="taxonomic scope" value="Bacteria"/>
</dbReference>
<evidence type="ECO:0000256" key="4">
    <source>
        <dbReference type="ARBA" id="ARBA00010231"/>
    </source>
</evidence>
<evidence type="ECO:0000259" key="13">
    <source>
        <dbReference type="Pfam" id="PF02878"/>
    </source>
</evidence>
<dbReference type="Gene3D" id="3.30.310.50">
    <property type="entry name" value="Alpha-D-phosphohexomutase, C-terminal domain"/>
    <property type="match status" value="1"/>
</dbReference>
<dbReference type="InterPro" id="IPR016055">
    <property type="entry name" value="A-D-PHexomutase_a/b/a-I/II/III"/>
</dbReference>
<sequence>MDFSKEYQRWLTDSYFDEDTKAELRAIEGDKAEIEDRFYRTLEFGTAGLRGVIGAGTNRMNIYTVRQATQGLANYILSQNAQDKGVVIAHDCRIMSPEFTQEAALCLAANGIKTYVFPSLRPTPELSFAVRKLGCTAGIVVTASHNPREYNGYKVYWEDGAQITPPHDTNIMAEVAKVTDFSQVKTMDLQAAKDAGLYITVSDEIDEPYFAELRKQSIHPEIIKKVAKDIKVVYTPFHGTGLESVQRVLKDLGFENVYIEPTQAVADGNFPTVDYPNPEDPKAWELALKLAKEKDADIVLATDPDADRLGVYCKDTKTGEYVSFTGNMSGMLIAEYILREKTKLGIMPENPALIESIVTTDMAKAIAKAYDVKLIEVLTGFKYIGEQIKNFEETGSNNYVFGLEESYGCLPGTYARDKDAPAAVTMLCEVAAYCKNEGKTLWDAMIDLYEKYGYYKEGLSTLTLKGVDGAAELKKLMDKARSSKFEQIGDYKVLAIRDYADDTRLDMETGKVGSTGLPKSNVLYYELENNAWCCVRPSGTEPKIKFYFGIKGESMEDAESKLESLKNAVNELFQ</sequence>
<dbReference type="GO" id="GO:0006166">
    <property type="term" value="P:purine ribonucleoside salvage"/>
    <property type="evidence" value="ECO:0007669"/>
    <property type="project" value="TreeGrafter"/>
</dbReference>
<evidence type="ECO:0000256" key="12">
    <source>
        <dbReference type="RuleBase" id="RU004326"/>
    </source>
</evidence>
<evidence type="ECO:0000256" key="11">
    <source>
        <dbReference type="ARBA" id="ARBA00041467"/>
    </source>
</evidence>
<evidence type="ECO:0000256" key="2">
    <source>
        <dbReference type="ARBA" id="ARBA00005164"/>
    </source>
</evidence>
<protein>
    <recommendedName>
        <fullName evidence="9">Phosphoglucomutase</fullName>
    </recommendedName>
    <alternativeName>
        <fullName evidence="11">Alpha-phosphoglucomutase</fullName>
    </alternativeName>
    <alternativeName>
        <fullName evidence="10">Glucose phosphomutase</fullName>
    </alternativeName>
</protein>
<dbReference type="InterPro" id="IPR016066">
    <property type="entry name" value="A-D-PHexomutase_CS"/>
</dbReference>
<keyword evidence="5" id="KW-0597">Phosphoprotein</keyword>
<dbReference type="Gene3D" id="3.40.120.10">
    <property type="entry name" value="Alpha-D-Glucose-1,6-Bisphosphate, subunit A, domain 3"/>
    <property type="match status" value="3"/>
</dbReference>
<evidence type="ECO:0000256" key="8">
    <source>
        <dbReference type="ARBA" id="ARBA00023235"/>
    </source>
</evidence>
<evidence type="ECO:0000259" key="15">
    <source>
        <dbReference type="Pfam" id="PF02880"/>
    </source>
</evidence>
<dbReference type="InterPro" id="IPR005846">
    <property type="entry name" value="A-D-PHexomutase_a/b/a-III"/>
</dbReference>
<dbReference type="CDD" id="cd05799">
    <property type="entry name" value="PGM2"/>
    <property type="match status" value="1"/>
</dbReference>
<evidence type="ECO:0000256" key="1">
    <source>
        <dbReference type="ARBA" id="ARBA00001946"/>
    </source>
</evidence>
<evidence type="ECO:0000256" key="7">
    <source>
        <dbReference type="ARBA" id="ARBA00022842"/>
    </source>
</evidence>
<evidence type="ECO:0000256" key="5">
    <source>
        <dbReference type="ARBA" id="ARBA00022553"/>
    </source>
</evidence>
<evidence type="ECO:0000259" key="14">
    <source>
        <dbReference type="Pfam" id="PF02879"/>
    </source>
</evidence>
<dbReference type="InterPro" id="IPR005841">
    <property type="entry name" value="Alpha-D-phosphohexomutase_SF"/>
</dbReference>
<dbReference type="PROSITE" id="PS00710">
    <property type="entry name" value="PGM_PMM"/>
    <property type="match status" value="1"/>
</dbReference>
<dbReference type="Pfam" id="PF02879">
    <property type="entry name" value="PGM_PMM_II"/>
    <property type="match status" value="1"/>
</dbReference>
<dbReference type="GO" id="GO:0008973">
    <property type="term" value="F:phosphopentomutase activity"/>
    <property type="evidence" value="ECO:0007669"/>
    <property type="project" value="TreeGrafter"/>
</dbReference>
<dbReference type="InterPro" id="IPR005845">
    <property type="entry name" value="A-D-PHexomutase_a/b/a-II"/>
</dbReference>
<evidence type="ECO:0000256" key="9">
    <source>
        <dbReference type="ARBA" id="ARBA00039995"/>
    </source>
</evidence>
<comment type="pathway">
    <text evidence="2">Glycolipid metabolism; diglucosyl-diacylglycerol biosynthesis.</text>
</comment>
<dbReference type="Pfam" id="PF02880">
    <property type="entry name" value="PGM_PMM_III"/>
    <property type="match status" value="1"/>
</dbReference>
<reference evidence="16 17" key="1">
    <citation type="submission" date="2016-10" db="EMBL/GenBank/DDBJ databases">
        <authorList>
            <person name="de Groot N.N."/>
        </authorList>
    </citation>
    <scope>NUCLEOTIDE SEQUENCE [LARGE SCALE GENOMIC DNA]</scope>
    <source>
        <strain evidence="16 17">DSM 14045</strain>
    </source>
</reference>
<dbReference type="Pfam" id="PF02878">
    <property type="entry name" value="PGM_PMM_I"/>
    <property type="match status" value="1"/>
</dbReference>
<accession>A0A1H3JPT2</accession>
<dbReference type="SUPFAM" id="SSF55957">
    <property type="entry name" value="Phosphoglucomutase, C-terminal domain"/>
    <property type="match status" value="1"/>
</dbReference>
<dbReference type="RefSeq" id="WP_074717680.1">
    <property type="nucleotide sequence ID" value="NZ_FNPG01000017.1"/>
</dbReference>
<dbReference type="AlphaFoldDB" id="A0A1H3JPT2"/>
<gene>
    <name evidence="16" type="ORF">SAMN02910414_01524</name>
</gene>
<evidence type="ECO:0000256" key="10">
    <source>
        <dbReference type="ARBA" id="ARBA00041398"/>
    </source>
</evidence>
<comment type="similarity">
    <text evidence="4 12">Belongs to the phosphohexose mutase family.</text>
</comment>
<dbReference type="GO" id="GO:0005975">
    <property type="term" value="P:carbohydrate metabolic process"/>
    <property type="evidence" value="ECO:0007669"/>
    <property type="project" value="InterPro"/>
</dbReference>
<keyword evidence="8" id="KW-0413">Isomerase</keyword>
<dbReference type="STRING" id="1122142.SAMN02910414_01524"/>